<accession>X1KL67</accession>
<reference evidence="1" key="1">
    <citation type="journal article" date="2014" name="Front. Microbiol.">
        <title>High frequency of phylogenetically diverse reductive dehalogenase-homologous genes in deep subseafloor sedimentary metagenomes.</title>
        <authorList>
            <person name="Kawai M."/>
            <person name="Futagami T."/>
            <person name="Toyoda A."/>
            <person name="Takaki Y."/>
            <person name="Nishi S."/>
            <person name="Hori S."/>
            <person name="Arai W."/>
            <person name="Tsubouchi T."/>
            <person name="Morono Y."/>
            <person name="Uchiyama I."/>
            <person name="Ito T."/>
            <person name="Fujiyama A."/>
            <person name="Inagaki F."/>
            <person name="Takami H."/>
        </authorList>
    </citation>
    <scope>NUCLEOTIDE SEQUENCE</scope>
    <source>
        <strain evidence="1">Expedition CK06-06</strain>
    </source>
</reference>
<sequence>MNYLEKYHFWLENEYFDQQAKEELRALAGNEEEIKDRF</sequence>
<feature type="non-terminal residue" evidence="1">
    <location>
        <position position="38"/>
    </location>
</feature>
<comment type="caution">
    <text evidence="1">The sequence shown here is derived from an EMBL/GenBank/DDBJ whole genome shotgun (WGS) entry which is preliminary data.</text>
</comment>
<protein>
    <submittedName>
        <fullName evidence="1">Uncharacterized protein</fullName>
    </submittedName>
</protein>
<gene>
    <name evidence="1" type="ORF">S03H2_61344</name>
</gene>
<dbReference type="EMBL" id="BARU01039594">
    <property type="protein sequence ID" value="GAH82818.1"/>
    <property type="molecule type" value="Genomic_DNA"/>
</dbReference>
<evidence type="ECO:0000313" key="1">
    <source>
        <dbReference type="EMBL" id="GAH82818.1"/>
    </source>
</evidence>
<proteinExistence type="predicted"/>
<name>X1KL67_9ZZZZ</name>
<dbReference type="AlphaFoldDB" id="X1KL67"/>
<organism evidence="1">
    <name type="scientific">marine sediment metagenome</name>
    <dbReference type="NCBI Taxonomy" id="412755"/>
    <lineage>
        <taxon>unclassified sequences</taxon>
        <taxon>metagenomes</taxon>
        <taxon>ecological metagenomes</taxon>
    </lineage>
</organism>